<evidence type="ECO:0000256" key="11">
    <source>
        <dbReference type="PROSITE-ProRule" id="PRU00278"/>
    </source>
</evidence>
<feature type="region of interest" description="Disordered" evidence="13">
    <location>
        <begin position="532"/>
        <end position="553"/>
    </location>
</feature>
<keyword evidence="11" id="KW-0697">Rotamase</keyword>
<dbReference type="PANTHER" id="PTHR47529">
    <property type="entry name" value="PEPTIDYL-PROLYL CIS-TRANS ISOMERASE D"/>
    <property type="match status" value="1"/>
</dbReference>
<keyword evidence="4 14" id="KW-0812">Transmembrane</keyword>
<dbReference type="InterPro" id="IPR046357">
    <property type="entry name" value="PPIase_dom_sf"/>
</dbReference>
<evidence type="ECO:0000256" key="8">
    <source>
        <dbReference type="ARBA" id="ARBA00038408"/>
    </source>
</evidence>
<evidence type="ECO:0000256" key="10">
    <source>
        <dbReference type="ARBA" id="ARBA00042775"/>
    </source>
</evidence>
<evidence type="ECO:0000313" key="16">
    <source>
        <dbReference type="EMBL" id="MBK1726693.1"/>
    </source>
</evidence>
<evidence type="ECO:0000256" key="5">
    <source>
        <dbReference type="ARBA" id="ARBA00022989"/>
    </source>
</evidence>
<proteinExistence type="inferred from homology"/>
<keyword evidence="12" id="KW-0175">Coiled coil</keyword>
<evidence type="ECO:0000313" key="17">
    <source>
        <dbReference type="Proteomes" id="UP000738126"/>
    </source>
</evidence>
<evidence type="ECO:0000256" key="12">
    <source>
        <dbReference type="SAM" id="Coils"/>
    </source>
</evidence>
<dbReference type="SUPFAM" id="SSF109998">
    <property type="entry name" value="Triger factor/SurA peptide-binding domain-like"/>
    <property type="match status" value="1"/>
</dbReference>
<dbReference type="InterPro" id="IPR027304">
    <property type="entry name" value="Trigger_fact/SurA_dom_sf"/>
</dbReference>
<comment type="subcellular location">
    <subcellularLocation>
        <location evidence="1">Cell inner membrane</location>
        <topology evidence="1">Single-pass type II membrane protein</topology>
        <orientation evidence="1">Periplasmic side</orientation>
    </subcellularLocation>
</comment>
<dbReference type="Pfam" id="PF13624">
    <property type="entry name" value="SurA_N_3"/>
    <property type="match status" value="1"/>
</dbReference>
<evidence type="ECO:0000256" key="14">
    <source>
        <dbReference type="SAM" id="Phobius"/>
    </source>
</evidence>
<dbReference type="PROSITE" id="PS01096">
    <property type="entry name" value="PPIC_PPIASE_1"/>
    <property type="match status" value="1"/>
</dbReference>
<dbReference type="PANTHER" id="PTHR47529:SF1">
    <property type="entry name" value="PERIPLASMIC CHAPERONE PPID"/>
    <property type="match status" value="1"/>
</dbReference>
<keyword evidence="7" id="KW-0143">Chaperone</keyword>
<protein>
    <recommendedName>
        <fullName evidence="9">Periplasmic chaperone PpiD</fullName>
    </recommendedName>
    <alternativeName>
        <fullName evidence="10">Periplasmic folding chaperone</fullName>
    </alternativeName>
</protein>
<dbReference type="Pfam" id="PF00639">
    <property type="entry name" value="Rotamase"/>
    <property type="match status" value="1"/>
</dbReference>
<dbReference type="Gene3D" id="1.10.4030.10">
    <property type="entry name" value="Porin chaperone SurA, peptide-binding domain"/>
    <property type="match status" value="1"/>
</dbReference>
<gene>
    <name evidence="16" type="ORF">CKO13_06570</name>
</gene>
<dbReference type="Gene3D" id="3.10.50.40">
    <property type="match status" value="1"/>
</dbReference>
<accession>A0ABS1E4M6</accession>
<evidence type="ECO:0000259" key="15">
    <source>
        <dbReference type="PROSITE" id="PS50198"/>
    </source>
</evidence>
<dbReference type="InterPro" id="IPR000297">
    <property type="entry name" value="PPIase_PpiC"/>
</dbReference>
<sequence>MLQSIRDGIKGWVAWLIVALIALPFLFMGGAEYFRGGGGEAVVAKVGDQEIQRRQLEQAVQRQRARLREMFGGELPEGSFDEAALRRGALDQLIDRTLLYDYVERQGLRVSDQAVAREIRGQGLFQQDGAFSEERYRSLLQRNGMAPADYEALVRRDLLVGQLQQGVQASGLATPARLERIVRLRDEARSFSYAEVPASAMREGVSVDEAAVEAYYREHPLEYMTPEAVRLRYVELRLEDLRDEAQIDEQALRERYEQSRGAYADGGRRRVRHILLPLDEDAGAARAEQVRAEIARLRERLRSGGASFAELAEAYSEDPGSAQEGGKLGWISRGEMVEPFEEAAFSLEEGAVSEPVRTRFGYHLIRVDETERGEAQSFAAVRDEIEAELLRERVGDQFAERRNELANRAFEQPESLEPAAEALGLTVQTSGWIPRGGGEEGLARFPAVVEAAFSEEVLEQGYNSELVELGEERFAVVRVAERRPPAPRPLAAVADRIREALRDQRAAERARERAEQLREAVAQGQGLEEAVAESAARLHTAEQVRRRDQGPPAPVRRAAFEMGVGQVRLVELRDGSAALVRLEGVEPGDWEALAEQEREQLRQQVRAMAGRSELQALIRALRADAEVQIHDERL</sequence>
<dbReference type="RefSeq" id="WP_200258252.1">
    <property type="nucleotide sequence ID" value="NZ_NRSH01000060.1"/>
</dbReference>
<comment type="similarity">
    <text evidence="8">Belongs to the PpiD chaperone family.</text>
</comment>
<organism evidence="16 17">
    <name type="scientific">Halorhodospira neutriphila</name>
    <dbReference type="NCBI Taxonomy" id="168379"/>
    <lineage>
        <taxon>Bacteria</taxon>
        <taxon>Pseudomonadati</taxon>
        <taxon>Pseudomonadota</taxon>
        <taxon>Gammaproteobacteria</taxon>
        <taxon>Chromatiales</taxon>
        <taxon>Ectothiorhodospiraceae</taxon>
        <taxon>Halorhodospira</taxon>
    </lineage>
</organism>
<keyword evidence="6 14" id="KW-0472">Membrane</keyword>
<evidence type="ECO:0000256" key="7">
    <source>
        <dbReference type="ARBA" id="ARBA00023186"/>
    </source>
</evidence>
<dbReference type="Proteomes" id="UP000738126">
    <property type="component" value="Unassembled WGS sequence"/>
</dbReference>
<comment type="caution">
    <text evidence="16">The sequence shown here is derived from an EMBL/GenBank/DDBJ whole genome shotgun (WGS) entry which is preliminary data.</text>
</comment>
<dbReference type="EMBL" id="NRSH01000060">
    <property type="protein sequence ID" value="MBK1726693.1"/>
    <property type="molecule type" value="Genomic_DNA"/>
</dbReference>
<keyword evidence="2" id="KW-1003">Cell membrane</keyword>
<evidence type="ECO:0000256" key="13">
    <source>
        <dbReference type="SAM" id="MobiDB-lite"/>
    </source>
</evidence>
<feature type="compositionally biased region" description="Basic and acidic residues" evidence="13">
    <location>
        <begin position="539"/>
        <end position="549"/>
    </location>
</feature>
<evidence type="ECO:0000256" key="3">
    <source>
        <dbReference type="ARBA" id="ARBA00022519"/>
    </source>
</evidence>
<feature type="domain" description="PpiC" evidence="15">
    <location>
        <begin position="266"/>
        <end position="369"/>
    </location>
</feature>
<evidence type="ECO:0000256" key="6">
    <source>
        <dbReference type="ARBA" id="ARBA00023136"/>
    </source>
</evidence>
<dbReference type="InterPro" id="IPR052029">
    <property type="entry name" value="PpiD_chaperone"/>
</dbReference>
<feature type="transmembrane region" description="Helical" evidence="14">
    <location>
        <begin position="12"/>
        <end position="31"/>
    </location>
</feature>
<evidence type="ECO:0000256" key="2">
    <source>
        <dbReference type="ARBA" id="ARBA00022475"/>
    </source>
</evidence>
<keyword evidence="17" id="KW-1185">Reference proteome</keyword>
<evidence type="ECO:0000256" key="1">
    <source>
        <dbReference type="ARBA" id="ARBA00004382"/>
    </source>
</evidence>
<dbReference type="SUPFAM" id="SSF54534">
    <property type="entry name" value="FKBP-like"/>
    <property type="match status" value="1"/>
</dbReference>
<feature type="coiled-coil region" evidence="12">
    <location>
        <begin position="497"/>
        <end position="527"/>
    </location>
</feature>
<dbReference type="PROSITE" id="PS50198">
    <property type="entry name" value="PPIC_PPIASE_2"/>
    <property type="match status" value="1"/>
</dbReference>
<keyword evidence="11" id="KW-0413">Isomerase</keyword>
<evidence type="ECO:0000256" key="4">
    <source>
        <dbReference type="ARBA" id="ARBA00022692"/>
    </source>
</evidence>
<dbReference type="InterPro" id="IPR023058">
    <property type="entry name" value="PPIase_PpiC_CS"/>
</dbReference>
<name>A0ABS1E4M6_9GAMM</name>
<reference evidence="16 17" key="1">
    <citation type="journal article" date="2020" name="Microorganisms">
        <title>Osmotic Adaptation and Compatible Solute Biosynthesis of Phototrophic Bacteria as Revealed from Genome Analyses.</title>
        <authorList>
            <person name="Imhoff J.F."/>
            <person name="Rahn T."/>
            <person name="Kunzel S."/>
            <person name="Keller A."/>
            <person name="Neulinger S.C."/>
        </authorList>
    </citation>
    <scope>NUCLEOTIDE SEQUENCE [LARGE SCALE GENOMIC DNA]</scope>
    <source>
        <strain evidence="16 17">DSM 15116</strain>
    </source>
</reference>
<keyword evidence="3" id="KW-0997">Cell inner membrane</keyword>
<keyword evidence="5 14" id="KW-1133">Transmembrane helix</keyword>
<evidence type="ECO:0000256" key="9">
    <source>
        <dbReference type="ARBA" id="ARBA00040743"/>
    </source>
</evidence>